<accession>A0A1D7QSB4</accession>
<evidence type="ECO:0000259" key="1">
    <source>
        <dbReference type="Pfam" id="PF00583"/>
    </source>
</evidence>
<proteinExistence type="predicted"/>
<evidence type="ECO:0000313" key="2">
    <source>
        <dbReference type="EMBL" id="AOM81873.1"/>
    </source>
</evidence>
<dbReference type="STRING" id="632773.BBEV_0480"/>
<dbReference type="EMBL" id="CP012502">
    <property type="protein sequence ID" value="AOM81873.1"/>
    <property type="molecule type" value="Genomic_DNA"/>
</dbReference>
<evidence type="ECO:0000313" key="3">
    <source>
        <dbReference type="Proteomes" id="UP000094463"/>
    </source>
</evidence>
<reference evidence="2 3" key="1">
    <citation type="submission" date="2015-08" db="EMBL/GenBank/DDBJ databases">
        <title>The complete genome sequence of Bacillus beveridgei MLTeJB.</title>
        <authorList>
            <person name="Hanson T.E."/>
            <person name="Mesa C."/>
            <person name="Basesman S.M."/>
            <person name="Oremland R.S."/>
        </authorList>
    </citation>
    <scope>NUCLEOTIDE SEQUENCE [LARGE SCALE GENOMIC DNA]</scope>
    <source>
        <strain evidence="2 3">MLTeJB</strain>
    </source>
</reference>
<dbReference type="GO" id="GO:0016747">
    <property type="term" value="F:acyltransferase activity, transferring groups other than amino-acyl groups"/>
    <property type="evidence" value="ECO:0007669"/>
    <property type="project" value="InterPro"/>
</dbReference>
<dbReference type="InterPro" id="IPR000182">
    <property type="entry name" value="GNAT_dom"/>
</dbReference>
<dbReference type="AlphaFoldDB" id="A0A1D7QSB4"/>
<name>A0A1D7QSB4_9BACI</name>
<dbReference type="RefSeq" id="WP_069364002.1">
    <property type="nucleotide sequence ID" value="NZ_CP012502.1"/>
</dbReference>
<organism evidence="2 3">
    <name type="scientific">Salisediminibacterium beveridgei</name>
    <dbReference type="NCBI Taxonomy" id="632773"/>
    <lineage>
        <taxon>Bacteria</taxon>
        <taxon>Bacillati</taxon>
        <taxon>Bacillota</taxon>
        <taxon>Bacilli</taxon>
        <taxon>Bacillales</taxon>
        <taxon>Bacillaceae</taxon>
        <taxon>Salisediminibacterium</taxon>
    </lineage>
</organism>
<keyword evidence="3" id="KW-1185">Reference proteome</keyword>
<dbReference type="Gene3D" id="3.40.630.30">
    <property type="match status" value="1"/>
</dbReference>
<dbReference type="KEGG" id="bbev:BBEV_0480"/>
<dbReference type="OrthoDB" id="8750087at2"/>
<sequence length="229" mass="26291">MFEHTDYFTMERLSEQHLDAIEELQEVVRASLENPDLLVPLSRVELKNIVTEDTGMTVGVFNVRDELVGILGALYPGSSKENLGYALAMDEEKAAQVFHLEITFIDPDYRRMGFMVTMCRWLVQLMKIEGRYRYLCATVSPYNIGSLKNMMLSGNAVVDFQLKYGGLERYIVFQDVTVPFDLHGQDIQYIPIQENPLAPVEYLEKGFLGTSLERIGQEIVMVMKYREKP</sequence>
<dbReference type="Proteomes" id="UP000094463">
    <property type="component" value="Chromosome"/>
</dbReference>
<dbReference type="Pfam" id="PF00583">
    <property type="entry name" value="Acetyltransf_1"/>
    <property type="match status" value="1"/>
</dbReference>
<gene>
    <name evidence="2" type="ORF">BBEV_0480</name>
</gene>
<protein>
    <recommendedName>
        <fullName evidence="1">N-acetyltransferase domain-containing protein</fullName>
    </recommendedName>
</protein>
<dbReference type="InterPro" id="IPR016181">
    <property type="entry name" value="Acyl_CoA_acyltransferase"/>
</dbReference>
<feature type="domain" description="N-acetyltransferase" evidence="1">
    <location>
        <begin position="67"/>
        <end position="146"/>
    </location>
</feature>
<dbReference type="SUPFAM" id="SSF55729">
    <property type="entry name" value="Acyl-CoA N-acyltransferases (Nat)"/>
    <property type="match status" value="1"/>
</dbReference>